<comment type="subcellular location">
    <subcellularLocation>
        <location evidence="1">Endoplasmic reticulum membrane</location>
        <topology evidence="1">Single-pass type I membrane protein</topology>
    </subcellularLocation>
</comment>
<evidence type="ECO:0000256" key="9">
    <source>
        <dbReference type="ARBA" id="ARBA00023277"/>
    </source>
</evidence>
<keyword evidence="5" id="KW-0256">Endoplasmic reticulum</keyword>
<reference evidence="10" key="1">
    <citation type="submission" date="2020-11" db="EMBL/GenBank/DDBJ databases">
        <authorList>
            <person name="Tran Van P."/>
        </authorList>
    </citation>
    <scope>NUCLEOTIDE SEQUENCE</scope>
</reference>
<keyword evidence="9" id="KW-0119">Carbohydrate metabolism</keyword>
<dbReference type="InterPro" id="IPR021720">
    <property type="entry name" value="Malectin_dom"/>
</dbReference>
<dbReference type="InterPro" id="IPR039155">
    <property type="entry name" value="MLEC"/>
</dbReference>
<evidence type="ECO:0000313" key="10">
    <source>
        <dbReference type="EMBL" id="CAD7234150.1"/>
    </source>
</evidence>
<keyword evidence="3" id="KW-0812">Transmembrane</keyword>
<dbReference type="AlphaFoldDB" id="A0A7R8WSA7"/>
<evidence type="ECO:0000256" key="7">
    <source>
        <dbReference type="ARBA" id="ARBA00023136"/>
    </source>
</evidence>
<evidence type="ECO:0000256" key="5">
    <source>
        <dbReference type="ARBA" id="ARBA00022824"/>
    </source>
</evidence>
<keyword evidence="4" id="KW-0732">Signal</keyword>
<dbReference type="Gene3D" id="2.60.120.430">
    <property type="entry name" value="Galactose-binding lectin"/>
    <property type="match status" value="1"/>
</dbReference>
<evidence type="ECO:0000256" key="6">
    <source>
        <dbReference type="ARBA" id="ARBA00022989"/>
    </source>
</evidence>
<evidence type="ECO:0000256" key="3">
    <source>
        <dbReference type="ARBA" id="ARBA00022692"/>
    </source>
</evidence>
<proteinExistence type="inferred from homology"/>
<evidence type="ECO:0000256" key="2">
    <source>
        <dbReference type="ARBA" id="ARBA00009141"/>
    </source>
</evidence>
<keyword evidence="6" id="KW-1133">Transmembrane helix</keyword>
<protein>
    <submittedName>
        <fullName evidence="10">Uncharacterized protein</fullName>
    </submittedName>
</protein>
<organism evidence="10">
    <name type="scientific">Cyprideis torosa</name>
    <dbReference type="NCBI Taxonomy" id="163714"/>
    <lineage>
        <taxon>Eukaryota</taxon>
        <taxon>Metazoa</taxon>
        <taxon>Ecdysozoa</taxon>
        <taxon>Arthropoda</taxon>
        <taxon>Crustacea</taxon>
        <taxon>Oligostraca</taxon>
        <taxon>Ostracoda</taxon>
        <taxon>Podocopa</taxon>
        <taxon>Podocopida</taxon>
        <taxon>Cytherocopina</taxon>
        <taxon>Cytheroidea</taxon>
        <taxon>Cytherideidae</taxon>
        <taxon>Cyprideis</taxon>
    </lineage>
</organism>
<dbReference type="PANTHER" id="PTHR13460">
    <property type="match status" value="1"/>
</dbReference>
<feature type="non-terminal residue" evidence="10">
    <location>
        <position position="119"/>
    </location>
</feature>
<dbReference type="OrthoDB" id="10013439at2759"/>
<keyword evidence="8" id="KW-0325">Glycoprotein</keyword>
<evidence type="ECO:0000256" key="1">
    <source>
        <dbReference type="ARBA" id="ARBA00004115"/>
    </source>
</evidence>
<evidence type="ECO:0000256" key="8">
    <source>
        <dbReference type="ARBA" id="ARBA00023180"/>
    </source>
</evidence>
<keyword evidence="7" id="KW-0472">Membrane</keyword>
<dbReference type="GO" id="GO:0005789">
    <property type="term" value="C:endoplasmic reticulum membrane"/>
    <property type="evidence" value="ECO:0007669"/>
    <property type="project" value="UniProtKB-SubCell"/>
</dbReference>
<name>A0A7R8WSA7_9CRUS</name>
<comment type="similarity">
    <text evidence="2">Belongs to the malectin family.</text>
</comment>
<dbReference type="GO" id="GO:0030246">
    <property type="term" value="F:carbohydrate binding"/>
    <property type="evidence" value="ECO:0007669"/>
    <property type="project" value="InterPro"/>
</dbReference>
<dbReference type="EMBL" id="OB667885">
    <property type="protein sequence ID" value="CAD7234150.1"/>
    <property type="molecule type" value="Genomic_DNA"/>
</dbReference>
<gene>
    <name evidence="10" type="ORF">CTOB1V02_LOCUS11967</name>
</gene>
<dbReference type="Pfam" id="PF11721">
    <property type="entry name" value="Malectin"/>
    <property type="match status" value="1"/>
</dbReference>
<dbReference type="PANTHER" id="PTHR13460:SF0">
    <property type="entry name" value="MALECTIN"/>
    <property type="match status" value="1"/>
</dbReference>
<accession>A0A7R8WSA7</accession>
<sequence>IFDVVLNREHTIVNELDIWSRVKGRAIAHQEVVPFTVKNDQLYVMEEESEVVNRVVTLEFVKGAYDNPKVNAFYLLRGKQDASGPRAPDPYADDDSSMMLPVFIAIGAFIPILFCLCQL</sequence>
<evidence type="ECO:0000256" key="4">
    <source>
        <dbReference type="ARBA" id="ARBA00022729"/>
    </source>
</evidence>